<keyword evidence="3" id="KW-0347">Helicase</keyword>
<keyword evidence="3" id="KW-0067">ATP-binding</keyword>
<proteinExistence type="predicted"/>
<feature type="region of interest" description="Disordered" evidence="1">
    <location>
        <begin position="100"/>
        <end position="141"/>
    </location>
</feature>
<keyword evidence="3" id="KW-0547">Nucleotide-binding</keyword>
<keyword evidence="4" id="KW-1185">Reference proteome</keyword>
<feature type="domain" description="Helicase ATP-binding" evidence="2">
    <location>
        <begin position="200"/>
        <end position="470"/>
    </location>
</feature>
<protein>
    <submittedName>
        <fullName evidence="3">ATP-dependent RNA helicase D1133L</fullName>
    </submittedName>
</protein>
<dbReference type="SMART" id="SM00487">
    <property type="entry name" value="DEXDc"/>
    <property type="match status" value="1"/>
</dbReference>
<evidence type="ECO:0000259" key="2">
    <source>
        <dbReference type="SMART" id="SM00487"/>
    </source>
</evidence>
<evidence type="ECO:0000313" key="4">
    <source>
        <dbReference type="Proteomes" id="UP001642464"/>
    </source>
</evidence>
<keyword evidence="3" id="KW-0378">Hydrolase</keyword>
<organism evidence="3 4">
    <name type="scientific">Durusdinium trenchii</name>
    <dbReference type="NCBI Taxonomy" id="1381693"/>
    <lineage>
        <taxon>Eukaryota</taxon>
        <taxon>Sar</taxon>
        <taxon>Alveolata</taxon>
        <taxon>Dinophyceae</taxon>
        <taxon>Suessiales</taxon>
        <taxon>Symbiodiniaceae</taxon>
        <taxon>Durusdinium</taxon>
    </lineage>
</organism>
<sequence>MAEPLLQHVPLWAQRSSSEITLAKRLRLELAIRLAECRGDVTDFMTSFALKKCLDARTALTFFRLLRDAVRQGEQRFSLDDISTSEESCLSTLAQRRSVHRRRASDDSSEEGLEGGRDFSDSELSGEEAPEKEPQLQVTPQLADLGVEATTEELKTEWYPSHLWETESSHVLPGTPGFNRRATNVLRRAGLGQPPSQKSDSRPLQPHQEIVRFLVHPASPVQRLLVDHPTGSGKTREMVSILENFFYDQRPKIAIFPKAAICRNFYRELLRWPNRYRDYFCCQRPVDATQASGGIWQNARHEVWDLTRLPEETVRHLIRSFREVLEMKGQSFRGLMRKSFRAEFKARNPGEPMPLSPLVAISYASAGGSYAAMTHGQHGQPVSAVMKIAWQGVANVLDHKILLFDEVHHLIQPSLYAKQLEGLRHNLLTAHHTVAVGFTGTLALDNPQEGRNLLDLLKGGADSDEGFLSSLASRPRLLFAEAFPQGVPDGVLSHQLQEKLVHRIPLTGESLVSYDLKVQKGMVGKRLSSYCNVCSYVSSFHDGRNGTKERILAFAEETCPKLWAVAQAVAASQQKALVMTSRTCGYLVMLELLRRVAEKSQPPFQVATMDELSTFNHSSNARGQVFRVLVANTSHCSEGVSFLAVRHVYLTEVPTSHGRFIQVCGRAWRMFGHEDLPQEEQTVTYHLFIATLPSWMHTPLASWALRAQPRQRSLGSDLERSEPVTCDHNEWFGRPHDSMPF</sequence>
<dbReference type="Gene3D" id="3.40.50.300">
    <property type="entry name" value="P-loop containing nucleotide triphosphate hydrolases"/>
    <property type="match status" value="2"/>
</dbReference>
<evidence type="ECO:0000256" key="1">
    <source>
        <dbReference type="SAM" id="MobiDB-lite"/>
    </source>
</evidence>
<dbReference type="SUPFAM" id="SSF52540">
    <property type="entry name" value="P-loop containing nucleoside triphosphate hydrolases"/>
    <property type="match status" value="1"/>
</dbReference>
<dbReference type="CDD" id="cd18785">
    <property type="entry name" value="SF2_C"/>
    <property type="match status" value="1"/>
</dbReference>
<evidence type="ECO:0000313" key="3">
    <source>
        <dbReference type="EMBL" id="CAK9055225.1"/>
    </source>
</evidence>
<dbReference type="Proteomes" id="UP001642464">
    <property type="component" value="Unassembled WGS sequence"/>
</dbReference>
<reference evidence="3 4" key="1">
    <citation type="submission" date="2024-02" db="EMBL/GenBank/DDBJ databases">
        <authorList>
            <person name="Chen Y."/>
            <person name="Shah S."/>
            <person name="Dougan E. K."/>
            <person name="Thang M."/>
            <person name="Chan C."/>
        </authorList>
    </citation>
    <scope>NUCLEOTIDE SEQUENCE [LARGE SCALE GENOMIC DNA]</scope>
</reference>
<dbReference type="InterPro" id="IPR014001">
    <property type="entry name" value="Helicase_ATP-bd"/>
</dbReference>
<gene>
    <name evidence="3" type="ORF">SCF082_LOCUS29885</name>
</gene>
<accession>A0ABP0MUQ7</accession>
<dbReference type="InterPro" id="IPR027417">
    <property type="entry name" value="P-loop_NTPase"/>
</dbReference>
<dbReference type="EMBL" id="CAXAMM010024435">
    <property type="protein sequence ID" value="CAK9055225.1"/>
    <property type="molecule type" value="Genomic_DNA"/>
</dbReference>
<name>A0ABP0MUQ7_9DINO</name>
<dbReference type="GO" id="GO:0004386">
    <property type="term" value="F:helicase activity"/>
    <property type="evidence" value="ECO:0007669"/>
    <property type="project" value="UniProtKB-KW"/>
</dbReference>
<comment type="caution">
    <text evidence="3">The sequence shown here is derived from an EMBL/GenBank/DDBJ whole genome shotgun (WGS) entry which is preliminary data.</text>
</comment>